<proteinExistence type="predicted"/>
<gene>
    <name evidence="1" type="ORF">Mucpa_4321</name>
</gene>
<evidence type="ECO:0000313" key="1">
    <source>
        <dbReference type="EMBL" id="EHQ28411.1"/>
    </source>
</evidence>
<dbReference type="OrthoDB" id="9782650at2"/>
<dbReference type="STRING" id="714943.Mucpa_4321"/>
<organism evidence="1 2">
    <name type="scientific">Mucilaginibacter paludis DSM 18603</name>
    <dbReference type="NCBI Taxonomy" id="714943"/>
    <lineage>
        <taxon>Bacteria</taxon>
        <taxon>Pseudomonadati</taxon>
        <taxon>Bacteroidota</taxon>
        <taxon>Sphingobacteriia</taxon>
        <taxon>Sphingobacteriales</taxon>
        <taxon>Sphingobacteriaceae</taxon>
        <taxon>Mucilaginibacter</taxon>
    </lineage>
</organism>
<evidence type="ECO:0000313" key="2">
    <source>
        <dbReference type="Proteomes" id="UP000002774"/>
    </source>
</evidence>
<dbReference type="AlphaFoldDB" id="H1Y704"/>
<accession>H1Y704</accession>
<sequence>MRSRTGNNVLQRVTLLVFFIASVIPYTSAFAGGKPVGKKRLFLIPAAAYFFNSTYWDKNGLYHKYDDGLKFGSAILSVNSEYGFSRKISLMATVPYLINRVYQPGSATTSVSGLGDAEVGVRYYAFNIDYNFYFSVQGNLIIPLYKNTSDKSLGYQQLGTEVRLLGAGDFKFLSQKFYFEVSTGSRQYMGALAPFQLKNSLSLSYSLTKKNQLSIAGTSLYSFSAVKNSLNVVNPLDVATTKDFSFNQLTASYSYSIQRNKSLFLSFSKFITGRNTGDGSTLSIGYVYKY</sequence>
<dbReference type="EMBL" id="CM001403">
    <property type="protein sequence ID" value="EHQ28411.1"/>
    <property type="molecule type" value="Genomic_DNA"/>
</dbReference>
<keyword evidence="2" id="KW-1185">Reference proteome</keyword>
<name>H1Y704_9SPHI</name>
<dbReference type="Proteomes" id="UP000002774">
    <property type="component" value="Chromosome"/>
</dbReference>
<dbReference type="HOGENOM" id="CLU_959148_0_0_10"/>
<protein>
    <submittedName>
        <fullName evidence="1">Uncharacterized protein</fullName>
    </submittedName>
</protein>
<reference evidence="1" key="1">
    <citation type="submission" date="2011-09" db="EMBL/GenBank/DDBJ databases">
        <title>The permanent draft genome of Mucilaginibacter paludis DSM 18603.</title>
        <authorList>
            <consortium name="US DOE Joint Genome Institute (JGI-PGF)"/>
            <person name="Lucas S."/>
            <person name="Han J."/>
            <person name="Lapidus A."/>
            <person name="Bruce D."/>
            <person name="Goodwin L."/>
            <person name="Pitluck S."/>
            <person name="Peters L."/>
            <person name="Kyrpides N."/>
            <person name="Mavromatis K."/>
            <person name="Ivanova N."/>
            <person name="Mikhailova N."/>
            <person name="Held B."/>
            <person name="Detter J.C."/>
            <person name="Tapia R."/>
            <person name="Han C."/>
            <person name="Land M."/>
            <person name="Hauser L."/>
            <person name="Markowitz V."/>
            <person name="Cheng J.-F."/>
            <person name="Hugenholtz P."/>
            <person name="Woyke T."/>
            <person name="Wu D."/>
            <person name="Tindall B."/>
            <person name="Brambilla E."/>
            <person name="Klenk H.-P."/>
            <person name="Eisen J.A."/>
        </authorList>
    </citation>
    <scope>NUCLEOTIDE SEQUENCE [LARGE SCALE GENOMIC DNA]</scope>
    <source>
        <strain evidence="1">DSM 18603</strain>
    </source>
</reference>
<dbReference type="eggNOG" id="ENOG503314F">
    <property type="taxonomic scope" value="Bacteria"/>
</dbReference>
<dbReference type="RefSeq" id="WP_008509211.1">
    <property type="nucleotide sequence ID" value="NZ_CM001403.1"/>
</dbReference>